<feature type="transmembrane region" description="Helical" evidence="11">
    <location>
        <begin position="705"/>
        <end position="729"/>
    </location>
</feature>
<dbReference type="InterPro" id="IPR004240">
    <property type="entry name" value="EMP70"/>
</dbReference>
<evidence type="ECO:0000256" key="9">
    <source>
        <dbReference type="ARBA" id="ARBA00022989"/>
    </source>
</evidence>
<proteinExistence type="inferred from homology"/>
<feature type="transmembrane region" description="Helical" evidence="11">
    <location>
        <begin position="635"/>
        <end position="661"/>
    </location>
</feature>
<dbReference type="PANTHER" id="PTHR10766:SF111">
    <property type="entry name" value="TRANSMEMBRANE 9 SUPERFAMILY MEMBER 2"/>
    <property type="match status" value="1"/>
</dbReference>
<keyword evidence="4 11" id="KW-0812">Transmembrane</keyword>
<dbReference type="GO" id="GO:0008047">
    <property type="term" value="F:enzyme activator activity"/>
    <property type="evidence" value="ECO:0007669"/>
    <property type="project" value="UniProtKB-ARBA"/>
</dbReference>
<dbReference type="EMBL" id="QZBJ01000025">
    <property type="protein sequence ID" value="THY74890.1"/>
    <property type="molecule type" value="Genomic_DNA"/>
</dbReference>
<evidence type="ECO:0000313" key="14">
    <source>
        <dbReference type="Proteomes" id="UP000305064"/>
    </source>
</evidence>
<evidence type="ECO:0000256" key="4">
    <source>
        <dbReference type="ARBA" id="ARBA00022692"/>
    </source>
</evidence>
<comment type="subcellular location">
    <subcellularLocation>
        <location evidence="1">Membrane</location>
        <topology evidence="1">Multi-pass membrane protein</topology>
    </subcellularLocation>
</comment>
<dbReference type="InterPro" id="IPR011992">
    <property type="entry name" value="EF-hand-dom_pair"/>
</dbReference>
<evidence type="ECO:0000256" key="2">
    <source>
        <dbReference type="ARBA" id="ARBA00005227"/>
    </source>
</evidence>
<reference evidence="13 14" key="1">
    <citation type="submission" date="2018-10" db="EMBL/GenBank/DDBJ databases">
        <title>Fifty Aureobasidium pullulans genomes reveal a recombining polyextremotolerant generalist.</title>
        <authorList>
            <person name="Gostincar C."/>
            <person name="Turk M."/>
            <person name="Zajc J."/>
            <person name="Gunde-Cimerman N."/>
        </authorList>
    </citation>
    <scope>NUCLEOTIDE SEQUENCE [LARGE SCALE GENOMIC DNA]</scope>
    <source>
        <strain evidence="13 14">EXF-4256</strain>
    </source>
</reference>
<dbReference type="GO" id="GO:0072657">
    <property type="term" value="P:protein localization to membrane"/>
    <property type="evidence" value="ECO:0007669"/>
    <property type="project" value="TreeGrafter"/>
</dbReference>
<feature type="transmembrane region" description="Helical" evidence="11">
    <location>
        <begin position="741"/>
        <end position="764"/>
    </location>
</feature>
<dbReference type="Gene3D" id="1.10.238.10">
    <property type="entry name" value="EF-hand"/>
    <property type="match status" value="1"/>
</dbReference>
<protein>
    <recommendedName>
        <fullName evidence="11">Transmembrane 9 superfamily member</fullName>
    </recommendedName>
</protein>
<dbReference type="PRINTS" id="PR00450">
    <property type="entry name" value="RECOVERIN"/>
</dbReference>
<dbReference type="SMART" id="SM00054">
    <property type="entry name" value="EFh"/>
    <property type="match status" value="3"/>
</dbReference>
<comment type="similarity">
    <text evidence="3">Belongs to the recoverin family.</text>
</comment>
<dbReference type="AlphaFoldDB" id="A0A4S9VHR4"/>
<dbReference type="PROSITE" id="PS50222">
    <property type="entry name" value="EF_HAND_2"/>
    <property type="match status" value="3"/>
</dbReference>
<dbReference type="FunFam" id="1.10.238.10:FF:000009">
    <property type="entry name" value="Visinin-like protein 1"/>
    <property type="match status" value="1"/>
</dbReference>
<dbReference type="InterPro" id="IPR018247">
    <property type="entry name" value="EF_Hand_1_Ca_BS"/>
</dbReference>
<keyword evidence="8" id="KW-0106">Calcium</keyword>
<feature type="transmembrane region" description="Helical" evidence="11">
    <location>
        <begin position="795"/>
        <end position="819"/>
    </location>
</feature>
<keyword evidence="6" id="KW-0732">Signal</keyword>
<dbReference type="GO" id="GO:0005509">
    <property type="term" value="F:calcium ion binding"/>
    <property type="evidence" value="ECO:0007669"/>
    <property type="project" value="InterPro"/>
</dbReference>
<feature type="domain" description="EF-hand" evidence="12">
    <location>
        <begin position="229"/>
        <end position="264"/>
    </location>
</feature>
<feature type="transmembrane region" description="Helical" evidence="11">
    <location>
        <begin position="895"/>
        <end position="924"/>
    </location>
</feature>
<dbReference type="GO" id="GO:0007034">
    <property type="term" value="P:vacuolar transport"/>
    <property type="evidence" value="ECO:0007669"/>
    <property type="project" value="TreeGrafter"/>
</dbReference>
<gene>
    <name evidence="13" type="ORF">D6C94_04545</name>
</gene>
<dbReference type="Pfam" id="PF13202">
    <property type="entry name" value="EF-hand_5"/>
    <property type="match status" value="1"/>
</dbReference>
<evidence type="ECO:0000256" key="5">
    <source>
        <dbReference type="ARBA" id="ARBA00022723"/>
    </source>
</evidence>
<evidence type="ECO:0000256" key="3">
    <source>
        <dbReference type="ARBA" id="ARBA00006049"/>
    </source>
</evidence>
<keyword evidence="5" id="KW-0479">Metal-binding</keyword>
<dbReference type="Proteomes" id="UP000305064">
    <property type="component" value="Unassembled WGS sequence"/>
</dbReference>
<organism evidence="13 14">
    <name type="scientific">Aureobasidium pullulans</name>
    <name type="common">Black yeast</name>
    <name type="synonym">Pullularia pullulans</name>
    <dbReference type="NCBI Taxonomy" id="5580"/>
    <lineage>
        <taxon>Eukaryota</taxon>
        <taxon>Fungi</taxon>
        <taxon>Dikarya</taxon>
        <taxon>Ascomycota</taxon>
        <taxon>Pezizomycotina</taxon>
        <taxon>Dothideomycetes</taxon>
        <taxon>Dothideomycetidae</taxon>
        <taxon>Dothideales</taxon>
        <taxon>Saccotheciaceae</taxon>
        <taxon>Aureobasidium</taxon>
    </lineage>
</organism>
<dbReference type="CDD" id="cd00051">
    <property type="entry name" value="EFh"/>
    <property type="match status" value="3"/>
</dbReference>
<feature type="transmembrane region" description="Helical" evidence="11">
    <location>
        <begin position="825"/>
        <end position="852"/>
    </location>
</feature>
<feature type="transmembrane region" description="Helical" evidence="11">
    <location>
        <begin position="561"/>
        <end position="583"/>
    </location>
</feature>
<evidence type="ECO:0000256" key="7">
    <source>
        <dbReference type="ARBA" id="ARBA00022737"/>
    </source>
</evidence>
<dbReference type="SUPFAM" id="SSF47473">
    <property type="entry name" value="EF-hand"/>
    <property type="match status" value="1"/>
</dbReference>
<dbReference type="InterPro" id="IPR002048">
    <property type="entry name" value="EF_hand_dom"/>
</dbReference>
<evidence type="ECO:0000259" key="12">
    <source>
        <dbReference type="PROSITE" id="PS50222"/>
    </source>
</evidence>
<feature type="transmembrane region" description="Helical" evidence="11">
    <location>
        <begin position="864"/>
        <end position="883"/>
    </location>
</feature>
<accession>A0A4S9VHR4</accession>
<feature type="transmembrane region" description="Helical" evidence="11">
    <location>
        <begin position="673"/>
        <end position="693"/>
    </location>
</feature>
<dbReference type="PROSITE" id="PS00018">
    <property type="entry name" value="EF_HAND_1"/>
    <property type="match status" value="3"/>
</dbReference>
<sequence>MHSIDDHDNNNGTSPIDDVASLLATANHARQRPKHIPRHTSNSYMDYALHRTTALRTAIHHLEQELGAHSPISHMSLGTDKLTLHPHPSQSKLSQQELGELQKATHFDKKELQQWYKGFLKDCPSGMLTKEEFQKIYKQFFPFGDPSSFADYVFNVFDADKSGSIDFKEFICALSVTSRGKMEDKLDWAFQLYDIDGDGKISYDEMLAIVEAIYKMVGSMVKLPEDEDTPEKRVRKIFRMMDKDENGSLDMAEFKEGSKRDETIVSALSLRPRVMALAQAYSSPQTKAMAVVFTVQEIISFVSYSTTVHFVASFYLPGVAPTNYQTGDRVPLTVNRLTPSQSEQDTQVRSVFAFDYYHHAFHHCEPEGGPKQKSESLGSILFGDRIQTSPLELYMGKNESCKAVCGKQTFQARDSKFVNRRILQNYNVNWNIDGLPAAQKMIDANNDIFYSPGFALGQVHGVETQTPVLNTHYNIYAEFHEAAQGQFRVVGVLVEPASSSESKLLDDGKVQCGDIAHPLILSEKDATDVVWTYSVYWIPSPTSFATRWDKYLHVYDSRIHWVSLTISAMIVVALVGMVSTILLRTLRKDIARYNRLDDLGLDDFGETNLDDTVQEDSGWKLVHGDVFRPPKHPMILSILVGNGAQLFMMTGFTIAFALLGFLSPSNRGSLTTVMVMLYTFFGAVGGYVSARVYKFFHGDAWKQNIAYTPLLVPGTVFSVFFLLNLFVWARQSSGAVPFTTMLALISIWFLISVPLSVGGSWLGFRAPESTPPVRTNQIPRQIPPSTGYLRPLPSMFLVGILPFGAIFLELYFIISSIWFSRIYYMFGFLFLCYGLMIVTSAAVTILMVYFALCAENYHWQWRAFFTSGASAIYVFLYAMLYWVRTLSFTSWTSGVLYLGYSALISALWFVLTGTIGFVATWAFVYRIYGSLKID</sequence>
<keyword evidence="9 11" id="KW-1133">Transmembrane helix</keyword>
<keyword evidence="7" id="KW-0677">Repeat</keyword>
<evidence type="ECO:0000256" key="6">
    <source>
        <dbReference type="ARBA" id="ARBA00022729"/>
    </source>
</evidence>
<evidence type="ECO:0000313" key="13">
    <source>
        <dbReference type="EMBL" id="THY74890.1"/>
    </source>
</evidence>
<evidence type="ECO:0000256" key="11">
    <source>
        <dbReference type="RuleBase" id="RU363079"/>
    </source>
</evidence>
<evidence type="ECO:0000256" key="10">
    <source>
        <dbReference type="ARBA" id="ARBA00023136"/>
    </source>
</evidence>
<evidence type="ECO:0000256" key="1">
    <source>
        <dbReference type="ARBA" id="ARBA00004141"/>
    </source>
</evidence>
<dbReference type="PANTHER" id="PTHR10766">
    <property type="entry name" value="TRANSMEMBRANE 9 SUPERFAMILY PROTEIN"/>
    <property type="match status" value="1"/>
</dbReference>
<keyword evidence="10 11" id="KW-0472">Membrane</keyword>
<dbReference type="Pfam" id="PF13499">
    <property type="entry name" value="EF-hand_7"/>
    <property type="match status" value="1"/>
</dbReference>
<name>A0A4S9VHR4_AURPU</name>
<comment type="similarity">
    <text evidence="2 11">Belongs to the nonaspanin (TM9SF) (TC 9.A.2) family.</text>
</comment>
<dbReference type="GO" id="GO:0005768">
    <property type="term" value="C:endosome"/>
    <property type="evidence" value="ECO:0007669"/>
    <property type="project" value="TreeGrafter"/>
</dbReference>
<dbReference type="GO" id="GO:0000329">
    <property type="term" value="C:fungal-type vacuole membrane"/>
    <property type="evidence" value="ECO:0007669"/>
    <property type="project" value="TreeGrafter"/>
</dbReference>
<evidence type="ECO:0000256" key="8">
    <source>
        <dbReference type="ARBA" id="ARBA00022837"/>
    </source>
</evidence>
<feature type="domain" description="EF-hand" evidence="12">
    <location>
        <begin position="181"/>
        <end position="216"/>
    </location>
</feature>
<feature type="domain" description="EF-hand" evidence="12">
    <location>
        <begin position="145"/>
        <end position="180"/>
    </location>
</feature>
<dbReference type="Pfam" id="PF02990">
    <property type="entry name" value="EMP70"/>
    <property type="match status" value="1"/>
</dbReference>
<comment type="caution">
    <text evidence="13">The sequence shown here is derived from an EMBL/GenBank/DDBJ whole genome shotgun (WGS) entry which is preliminary data.</text>
</comment>